<keyword evidence="1" id="KW-0813">Transport</keyword>
<evidence type="ECO:0000256" key="1">
    <source>
        <dbReference type="ARBA" id="ARBA00022448"/>
    </source>
</evidence>
<dbReference type="GO" id="GO:0005506">
    <property type="term" value="F:iron ion binding"/>
    <property type="evidence" value="ECO:0007669"/>
    <property type="project" value="InterPro"/>
</dbReference>
<evidence type="ECO:0000256" key="4">
    <source>
        <dbReference type="ARBA" id="ARBA00022982"/>
    </source>
</evidence>
<comment type="caution">
    <text evidence="9">The sequence shown here is derived from an EMBL/GenBank/DDBJ whole genome shotgun (WGS) entry which is preliminary data.</text>
</comment>
<dbReference type="InterPro" id="IPR009056">
    <property type="entry name" value="Cyt_c-like_dom"/>
</dbReference>
<protein>
    <submittedName>
        <fullName evidence="9">Cytochrome c5</fullName>
    </submittedName>
</protein>
<evidence type="ECO:0000313" key="9">
    <source>
        <dbReference type="EMBL" id="KTD43825.1"/>
    </source>
</evidence>
<dbReference type="AlphaFoldDB" id="A0A0W0XGV5"/>
<dbReference type="PRINTS" id="PR00607">
    <property type="entry name" value="CYTCHROMECIE"/>
</dbReference>
<dbReference type="Proteomes" id="UP000054858">
    <property type="component" value="Unassembled WGS sequence"/>
</dbReference>
<dbReference type="GO" id="GO:0009055">
    <property type="term" value="F:electron transfer activity"/>
    <property type="evidence" value="ECO:0007669"/>
    <property type="project" value="InterPro"/>
</dbReference>
<sequence length="140" mass="15530">MRTVIFVGALLLPMALHAESDFYREQIQQRISPIGKVRIQNEGNLPATVTAEKEKEIKTQKTAGQETYEKYCVVCHREGVAGAPKFRVEADWKSRLDKQGIDGLTKSAMKGLNAMPPKGTCVECSEADIKATVEYMVPQS</sequence>
<evidence type="ECO:0000256" key="5">
    <source>
        <dbReference type="ARBA" id="ARBA00023004"/>
    </source>
</evidence>
<name>A0A0W0XGV5_9GAMM</name>
<feature type="chain" id="PRO_5006916521" evidence="7">
    <location>
        <begin position="19"/>
        <end position="140"/>
    </location>
</feature>
<evidence type="ECO:0000256" key="6">
    <source>
        <dbReference type="PROSITE-ProRule" id="PRU00433"/>
    </source>
</evidence>
<evidence type="ECO:0000256" key="7">
    <source>
        <dbReference type="SAM" id="SignalP"/>
    </source>
</evidence>
<evidence type="ECO:0000256" key="2">
    <source>
        <dbReference type="ARBA" id="ARBA00022617"/>
    </source>
</evidence>
<keyword evidence="3 6" id="KW-0479">Metal-binding</keyword>
<keyword evidence="4" id="KW-0249">Electron transport</keyword>
<evidence type="ECO:0000256" key="3">
    <source>
        <dbReference type="ARBA" id="ARBA00022723"/>
    </source>
</evidence>
<dbReference type="SUPFAM" id="SSF46626">
    <property type="entry name" value="Cytochrome c"/>
    <property type="match status" value="1"/>
</dbReference>
<dbReference type="RefSeq" id="WP_025384958.1">
    <property type="nucleotide sequence ID" value="NZ_LCUA01000006.1"/>
</dbReference>
<organism evidence="9 10">
    <name type="scientific">Legionella oakridgensis</name>
    <dbReference type="NCBI Taxonomy" id="29423"/>
    <lineage>
        <taxon>Bacteria</taxon>
        <taxon>Pseudomonadati</taxon>
        <taxon>Pseudomonadota</taxon>
        <taxon>Gammaproteobacteria</taxon>
        <taxon>Legionellales</taxon>
        <taxon>Legionellaceae</taxon>
        <taxon>Legionella</taxon>
    </lineage>
</organism>
<reference evidence="9 10" key="1">
    <citation type="submission" date="2015-11" db="EMBL/GenBank/DDBJ databases">
        <title>Genomic analysis of 38 Legionella species identifies large and diverse effector repertoires.</title>
        <authorList>
            <person name="Burstein D."/>
            <person name="Amaro F."/>
            <person name="Zusman T."/>
            <person name="Lifshitz Z."/>
            <person name="Cohen O."/>
            <person name="Gilbert J.A."/>
            <person name="Pupko T."/>
            <person name="Shuman H.A."/>
            <person name="Segal G."/>
        </authorList>
    </citation>
    <scope>NUCLEOTIDE SEQUENCE [LARGE SCALE GENOMIC DNA]</scope>
    <source>
        <strain evidence="9 10">Oak Ridge-10</strain>
    </source>
</reference>
<dbReference type="PATRIC" id="fig|29423.5.peg.387"/>
<dbReference type="Gene3D" id="1.10.760.10">
    <property type="entry name" value="Cytochrome c-like domain"/>
    <property type="match status" value="1"/>
</dbReference>
<dbReference type="PANTHER" id="PTHR40942:SF2">
    <property type="entry name" value="CYTOCHROME-RELATED"/>
    <property type="match status" value="1"/>
</dbReference>
<dbReference type="PROSITE" id="PS51007">
    <property type="entry name" value="CYTC"/>
    <property type="match status" value="1"/>
</dbReference>
<feature type="signal peptide" evidence="7">
    <location>
        <begin position="1"/>
        <end position="18"/>
    </location>
</feature>
<keyword evidence="2 6" id="KW-0349">Heme</keyword>
<proteinExistence type="predicted"/>
<keyword evidence="7" id="KW-0732">Signal</keyword>
<dbReference type="PANTHER" id="PTHR40942">
    <property type="match status" value="1"/>
</dbReference>
<evidence type="ECO:0000313" key="10">
    <source>
        <dbReference type="Proteomes" id="UP000054858"/>
    </source>
</evidence>
<accession>A0A0W0XGV5</accession>
<keyword evidence="5 6" id="KW-0408">Iron</keyword>
<feature type="domain" description="Cytochrome c" evidence="8">
    <location>
        <begin position="59"/>
        <end position="140"/>
    </location>
</feature>
<gene>
    <name evidence="9" type="ORF">Loak_0375</name>
</gene>
<dbReference type="InterPro" id="IPR036909">
    <property type="entry name" value="Cyt_c-like_dom_sf"/>
</dbReference>
<dbReference type="GO" id="GO:0020037">
    <property type="term" value="F:heme binding"/>
    <property type="evidence" value="ECO:0007669"/>
    <property type="project" value="InterPro"/>
</dbReference>
<dbReference type="Pfam" id="PF13442">
    <property type="entry name" value="Cytochrome_CBB3"/>
    <property type="match status" value="1"/>
</dbReference>
<dbReference type="InterPro" id="IPR002323">
    <property type="entry name" value="Cyt_CIE"/>
</dbReference>
<dbReference type="EMBL" id="LNYP01000006">
    <property type="protein sequence ID" value="KTD43825.1"/>
    <property type="molecule type" value="Genomic_DNA"/>
</dbReference>
<evidence type="ECO:0000259" key="8">
    <source>
        <dbReference type="PROSITE" id="PS51007"/>
    </source>
</evidence>